<dbReference type="Proteomes" id="UP001189429">
    <property type="component" value="Unassembled WGS sequence"/>
</dbReference>
<feature type="region of interest" description="Disordered" evidence="1">
    <location>
        <begin position="192"/>
        <end position="223"/>
    </location>
</feature>
<feature type="compositionally biased region" description="Low complexity" evidence="1">
    <location>
        <begin position="112"/>
        <end position="122"/>
    </location>
</feature>
<evidence type="ECO:0000256" key="1">
    <source>
        <dbReference type="SAM" id="MobiDB-lite"/>
    </source>
</evidence>
<organism evidence="2 3">
    <name type="scientific">Prorocentrum cordatum</name>
    <dbReference type="NCBI Taxonomy" id="2364126"/>
    <lineage>
        <taxon>Eukaryota</taxon>
        <taxon>Sar</taxon>
        <taxon>Alveolata</taxon>
        <taxon>Dinophyceae</taxon>
        <taxon>Prorocentrales</taxon>
        <taxon>Prorocentraceae</taxon>
        <taxon>Prorocentrum</taxon>
    </lineage>
</organism>
<sequence>MAAQEAPRGMAEAMKQAEAGMALFKDKAEVQVDKSAAEAFKASHEALLTEVQKVIDSLTGKDNKKERTAKSKELSELKVDRQYIDACKIVKGLEPVNGFFSVAPAAPVETAAPEPQVAEAPAGRLDPDAKRAARPAKKAEAAGLSQAERKELDQIKNDIVTRKAQLKEQGMSGGQQNKDAQIVEWVARMTELKEKECPGSTQKPDKKEEKKKKVLGSDMQKAADSLRQEIDAYRSKLKSEFGYSNKEIKADPDLAEMEARLQAIEK</sequence>
<feature type="compositionally biased region" description="Basic and acidic residues" evidence="1">
    <location>
        <begin position="192"/>
        <end position="208"/>
    </location>
</feature>
<name>A0ABN9PB17_9DINO</name>
<evidence type="ECO:0000313" key="2">
    <source>
        <dbReference type="EMBL" id="CAK0789994.1"/>
    </source>
</evidence>
<comment type="caution">
    <text evidence="2">The sequence shown here is derived from an EMBL/GenBank/DDBJ whole genome shotgun (WGS) entry which is preliminary data.</text>
</comment>
<evidence type="ECO:0000313" key="3">
    <source>
        <dbReference type="Proteomes" id="UP001189429"/>
    </source>
</evidence>
<reference evidence="2" key="1">
    <citation type="submission" date="2023-10" db="EMBL/GenBank/DDBJ databases">
        <authorList>
            <person name="Chen Y."/>
            <person name="Shah S."/>
            <person name="Dougan E. K."/>
            <person name="Thang M."/>
            <person name="Chan C."/>
        </authorList>
    </citation>
    <scope>NUCLEOTIDE SEQUENCE [LARGE SCALE GENOMIC DNA]</scope>
</reference>
<proteinExistence type="predicted"/>
<protein>
    <submittedName>
        <fullName evidence="2">Uncharacterized protein</fullName>
    </submittedName>
</protein>
<feature type="region of interest" description="Disordered" evidence="1">
    <location>
        <begin position="112"/>
        <end position="149"/>
    </location>
</feature>
<accession>A0ABN9PB17</accession>
<dbReference type="EMBL" id="CAUYUJ010000336">
    <property type="protein sequence ID" value="CAK0789994.1"/>
    <property type="molecule type" value="Genomic_DNA"/>
</dbReference>
<keyword evidence="3" id="KW-1185">Reference proteome</keyword>
<gene>
    <name evidence="2" type="ORF">PCOR1329_LOCUS1383</name>
</gene>